<name>A0AAP5AFI9_9GAMM</name>
<protein>
    <submittedName>
        <fullName evidence="10">Membrane protein</fullName>
    </submittedName>
</protein>
<dbReference type="RefSeq" id="WP_307105899.1">
    <property type="nucleotide sequence ID" value="NZ_JAUTAS010000001.1"/>
</dbReference>
<dbReference type="GO" id="GO:0005886">
    <property type="term" value="C:plasma membrane"/>
    <property type="evidence" value="ECO:0007669"/>
    <property type="project" value="UniProtKB-SubCell"/>
</dbReference>
<dbReference type="AlphaFoldDB" id="A0AAP5AFI9"/>
<keyword evidence="3" id="KW-1003">Cell membrane</keyword>
<evidence type="ECO:0000313" key="11">
    <source>
        <dbReference type="Proteomes" id="UP001226084"/>
    </source>
</evidence>
<evidence type="ECO:0000256" key="1">
    <source>
        <dbReference type="ARBA" id="ARBA00004651"/>
    </source>
</evidence>
<dbReference type="Pfam" id="PF25539">
    <property type="entry name" value="Bestrophin_2"/>
    <property type="match status" value="1"/>
</dbReference>
<evidence type="ECO:0000256" key="4">
    <source>
        <dbReference type="ARBA" id="ARBA00022692"/>
    </source>
</evidence>
<keyword evidence="6" id="KW-0406">Ion transport</keyword>
<dbReference type="EMBL" id="JAUTAS010000001">
    <property type="protein sequence ID" value="MDQ1107196.1"/>
    <property type="molecule type" value="Genomic_DNA"/>
</dbReference>
<evidence type="ECO:0000313" key="10">
    <source>
        <dbReference type="EMBL" id="MDQ1107196.1"/>
    </source>
</evidence>
<evidence type="ECO:0000256" key="6">
    <source>
        <dbReference type="ARBA" id="ARBA00023065"/>
    </source>
</evidence>
<keyword evidence="2" id="KW-0813">Transport</keyword>
<dbReference type="GO" id="GO:0005254">
    <property type="term" value="F:chloride channel activity"/>
    <property type="evidence" value="ECO:0007669"/>
    <property type="project" value="InterPro"/>
</dbReference>
<evidence type="ECO:0000256" key="3">
    <source>
        <dbReference type="ARBA" id="ARBA00022475"/>
    </source>
</evidence>
<sequence>MHAGRSYTFTEFLLWTRRPLYLLILLDVALVALYQLGGLHWLAVPWNVIFMLGTSVALIAGFKNTQTYNRLWEAQQVWASITAASRLWGTMSRDYVAHPEHTRRLVYRHLAWLTALRYQMREAKPWETVQLAPNVEYRKRYDVPEKVRTLDAELIKYVTPEERSRILGAGGKATEVLSLQGASLRQLLDAGDIPQASFAELQRVLRDLHDQQARSERIKNYPYPRQYAVINVIFVRILCLLLPLGMIDLLAPMNDTVGGAMAGHMVWLAIPLSVLVSWMYAALDQVGESSANPFEGGANDIPISQLCTSIELDLRLLLDERDIPVPQVPASPIVM</sequence>
<dbReference type="InterPro" id="IPR044669">
    <property type="entry name" value="YneE/VCCN1/2-like"/>
</dbReference>
<gene>
    <name evidence="10" type="ORF">QE424_000355</name>
</gene>
<dbReference type="PANTHER" id="PTHR33281:SF19">
    <property type="entry name" value="VOLTAGE-DEPENDENT ANION CHANNEL-FORMING PROTEIN YNEE"/>
    <property type="match status" value="1"/>
</dbReference>
<evidence type="ECO:0000256" key="5">
    <source>
        <dbReference type="ARBA" id="ARBA00022989"/>
    </source>
</evidence>
<feature type="transmembrane region" description="Helical" evidence="9">
    <location>
        <begin position="20"/>
        <end position="37"/>
    </location>
</feature>
<evidence type="ECO:0000256" key="9">
    <source>
        <dbReference type="SAM" id="Phobius"/>
    </source>
</evidence>
<keyword evidence="4 9" id="KW-0812">Transmembrane</keyword>
<keyword evidence="5 9" id="KW-1133">Transmembrane helix</keyword>
<proteinExistence type="inferred from homology"/>
<keyword evidence="7 9" id="KW-0472">Membrane</keyword>
<organism evidence="10 11">
    <name type="scientific">Stenotrophomonas rhizophila</name>
    <dbReference type="NCBI Taxonomy" id="216778"/>
    <lineage>
        <taxon>Bacteria</taxon>
        <taxon>Pseudomonadati</taxon>
        <taxon>Pseudomonadota</taxon>
        <taxon>Gammaproteobacteria</taxon>
        <taxon>Lysobacterales</taxon>
        <taxon>Lysobacteraceae</taxon>
        <taxon>Stenotrophomonas</taxon>
    </lineage>
</organism>
<dbReference type="Proteomes" id="UP001226084">
    <property type="component" value="Unassembled WGS sequence"/>
</dbReference>
<evidence type="ECO:0000256" key="7">
    <source>
        <dbReference type="ARBA" id="ARBA00023136"/>
    </source>
</evidence>
<feature type="transmembrane region" description="Helical" evidence="9">
    <location>
        <begin position="265"/>
        <end position="283"/>
    </location>
</feature>
<feature type="transmembrane region" description="Helical" evidence="9">
    <location>
        <begin position="43"/>
        <end position="62"/>
    </location>
</feature>
<evidence type="ECO:0000256" key="8">
    <source>
        <dbReference type="ARBA" id="ARBA00034708"/>
    </source>
</evidence>
<accession>A0AAP5AFI9</accession>
<comment type="subcellular location">
    <subcellularLocation>
        <location evidence="1">Cell membrane</location>
        <topology evidence="1">Multi-pass membrane protein</topology>
    </subcellularLocation>
</comment>
<evidence type="ECO:0000256" key="2">
    <source>
        <dbReference type="ARBA" id="ARBA00022448"/>
    </source>
</evidence>
<comment type="similarity">
    <text evidence="8">Belongs to the anion channel-forming bestrophin (TC 1.A.46) family.</text>
</comment>
<reference evidence="10" key="1">
    <citation type="submission" date="2023-07" db="EMBL/GenBank/DDBJ databases">
        <title>Functional and genomic diversity of the sorghum phyllosphere microbiome.</title>
        <authorList>
            <person name="Shade A."/>
        </authorList>
    </citation>
    <scope>NUCLEOTIDE SEQUENCE</scope>
    <source>
        <strain evidence="10">SORGH_AS_0457</strain>
    </source>
</reference>
<feature type="transmembrane region" description="Helical" evidence="9">
    <location>
        <begin position="227"/>
        <end position="245"/>
    </location>
</feature>
<comment type="caution">
    <text evidence="10">The sequence shown here is derived from an EMBL/GenBank/DDBJ whole genome shotgun (WGS) entry which is preliminary data.</text>
</comment>
<dbReference type="PANTHER" id="PTHR33281">
    <property type="entry name" value="UPF0187 PROTEIN YNEE"/>
    <property type="match status" value="1"/>
</dbReference>